<dbReference type="Pfam" id="PF00356">
    <property type="entry name" value="LacI"/>
    <property type="match status" value="1"/>
</dbReference>
<dbReference type="InterPro" id="IPR028082">
    <property type="entry name" value="Peripla_BP_I"/>
</dbReference>
<proteinExistence type="predicted"/>
<dbReference type="SUPFAM" id="SSF53822">
    <property type="entry name" value="Periplasmic binding protein-like I"/>
    <property type="match status" value="1"/>
</dbReference>
<name>A0A5D8Q655_9THEO</name>
<dbReference type="CDD" id="cd01392">
    <property type="entry name" value="HTH_LacI"/>
    <property type="match status" value="1"/>
</dbReference>
<dbReference type="SUPFAM" id="SSF47413">
    <property type="entry name" value="lambda repressor-like DNA-binding domains"/>
    <property type="match status" value="1"/>
</dbReference>
<dbReference type="Gene3D" id="3.40.50.2300">
    <property type="match status" value="2"/>
</dbReference>
<dbReference type="Gene3D" id="1.10.260.40">
    <property type="entry name" value="lambda repressor-like DNA-binding domains"/>
    <property type="match status" value="1"/>
</dbReference>
<organism evidence="5 6">
    <name type="scientific">Calorimonas adulescens</name>
    <dbReference type="NCBI Taxonomy" id="2606906"/>
    <lineage>
        <taxon>Bacteria</taxon>
        <taxon>Bacillati</taxon>
        <taxon>Bacillota</taxon>
        <taxon>Clostridia</taxon>
        <taxon>Thermoanaerobacterales</taxon>
        <taxon>Thermoanaerobacteraceae</taxon>
        <taxon>Calorimonas</taxon>
    </lineage>
</organism>
<dbReference type="PRINTS" id="PR00036">
    <property type="entry name" value="HTHLACI"/>
</dbReference>
<protein>
    <submittedName>
        <fullName evidence="5">LacI family transcriptional regulator</fullName>
    </submittedName>
</protein>
<dbReference type="CDD" id="cd06267">
    <property type="entry name" value="PBP1_LacI_sugar_binding-like"/>
    <property type="match status" value="1"/>
</dbReference>
<evidence type="ECO:0000313" key="6">
    <source>
        <dbReference type="Proteomes" id="UP000322976"/>
    </source>
</evidence>
<feature type="domain" description="HTH lacI-type" evidence="4">
    <location>
        <begin position="2"/>
        <end position="57"/>
    </location>
</feature>
<dbReference type="PANTHER" id="PTHR30146:SF109">
    <property type="entry name" value="HTH-TYPE TRANSCRIPTIONAL REGULATOR GALS"/>
    <property type="match status" value="1"/>
</dbReference>
<dbReference type="GO" id="GO:0000976">
    <property type="term" value="F:transcription cis-regulatory region binding"/>
    <property type="evidence" value="ECO:0007669"/>
    <property type="project" value="TreeGrafter"/>
</dbReference>
<dbReference type="EMBL" id="VTPS01000034">
    <property type="protein sequence ID" value="TZE80285.1"/>
    <property type="molecule type" value="Genomic_DNA"/>
</dbReference>
<evidence type="ECO:0000256" key="2">
    <source>
        <dbReference type="ARBA" id="ARBA00023125"/>
    </source>
</evidence>
<comment type="caution">
    <text evidence="5">The sequence shown here is derived from an EMBL/GenBank/DDBJ whole genome shotgun (WGS) entry which is preliminary data.</text>
</comment>
<keyword evidence="6" id="KW-1185">Reference proteome</keyword>
<dbReference type="InterPro" id="IPR000843">
    <property type="entry name" value="HTH_LacI"/>
</dbReference>
<gene>
    <name evidence="5" type="ORF">FWJ32_12855</name>
</gene>
<accession>A0A5D8Q655</accession>
<dbReference type="InterPro" id="IPR001761">
    <property type="entry name" value="Peripla_BP/Lac1_sug-bd_dom"/>
</dbReference>
<dbReference type="RefSeq" id="WP_149546366.1">
    <property type="nucleotide sequence ID" value="NZ_VTPS01000034.1"/>
</dbReference>
<dbReference type="InterPro" id="IPR010982">
    <property type="entry name" value="Lambda_DNA-bd_dom_sf"/>
</dbReference>
<evidence type="ECO:0000313" key="5">
    <source>
        <dbReference type="EMBL" id="TZE80285.1"/>
    </source>
</evidence>
<dbReference type="PROSITE" id="PS00356">
    <property type="entry name" value="HTH_LACI_1"/>
    <property type="match status" value="1"/>
</dbReference>
<reference evidence="5 6" key="1">
    <citation type="submission" date="2019-08" db="EMBL/GenBank/DDBJ databases">
        <title>Calorimonas adulescens gen. nov., sp. nov., an anaerobic thermophilic bacterium from Sakhalin hot spring.</title>
        <authorList>
            <person name="Khomyakova M.A."/>
            <person name="Merkel A.Y."/>
            <person name="Novikov A."/>
            <person name="Bonch-Osmolovskaya E.A."/>
            <person name="Slobodkin A.I."/>
        </authorList>
    </citation>
    <scope>NUCLEOTIDE SEQUENCE [LARGE SCALE GENOMIC DNA]</scope>
    <source>
        <strain evidence="5 6">A05MB</strain>
    </source>
</reference>
<sequence length="335" mass="37349">MATIKDIARMANVSITTVSRVINKKTDGVSDETRERILKVMKDLNYQPNRIARGLVTKRTNTLGLILPDIANPFFPEIARGVEDTANIYGYNVILCNTDDRPDKEELYINVLREKCVDGVIFTSGINPVSEHIKQLMDCKMPFVLLDRYMDIDCLPGVYSDGYDGMYQVTRYLLEMGHRNIAFIAGPVHSTTAKHRYDGFKAAVGECGFSVDDALVEEGNYKISGGKEAMTRLIGKGKSFTAVVCANDLMAVGAMEVLRENGYRIPEDISITGFDDIQLSGLIEPKLTTVAQPCYEMGAMATRMLIKLIEGQAMDEREIKLKPKLVIRNSVKRVD</sequence>
<dbReference type="AlphaFoldDB" id="A0A5D8Q655"/>
<dbReference type="GO" id="GO:0003700">
    <property type="term" value="F:DNA-binding transcription factor activity"/>
    <property type="evidence" value="ECO:0007669"/>
    <property type="project" value="TreeGrafter"/>
</dbReference>
<keyword evidence="3" id="KW-0804">Transcription</keyword>
<dbReference type="Pfam" id="PF00532">
    <property type="entry name" value="Peripla_BP_1"/>
    <property type="match status" value="1"/>
</dbReference>
<keyword evidence="1" id="KW-0805">Transcription regulation</keyword>
<dbReference type="SMART" id="SM00354">
    <property type="entry name" value="HTH_LACI"/>
    <property type="match status" value="1"/>
</dbReference>
<evidence type="ECO:0000259" key="4">
    <source>
        <dbReference type="PROSITE" id="PS50932"/>
    </source>
</evidence>
<keyword evidence="2" id="KW-0238">DNA-binding</keyword>
<evidence type="ECO:0000256" key="3">
    <source>
        <dbReference type="ARBA" id="ARBA00023163"/>
    </source>
</evidence>
<evidence type="ECO:0000256" key="1">
    <source>
        <dbReference type="ARBA" id="ARBA00023015"/>
    </source>
</evidence>
<dbReference type="Proteomes" id="UP000322976">
    <property type="component" value="Unassembled WGS sequence"/>
</dbReference>
<dbReference type="PANTHER" id="PTHR30146">
    <property type="entry name" value="LACI-RELATED TRANSCRIPTIONAL REPRESSOR"/>
    <property type="match status" value="1"/>
</dbReference>
<dbReference type="PROSITE" id="PS50932">
    <property type="entry name" value="HTH_LACI_2"/>
    <property type="match status" value="1"/>
</dbReference>